<protein>
    <submittedName>
        <fullName evidence="1">Uncharacterized protein</fullName>
    </submittedName>
</protein>
<gene>
    <name evidence="1" type="ORF">TNIN_272631</name>
</gene>
<proteinExistence type="predicted"/>
<dbReference type="Proteomes" id="UP000886998">
    <property type="component" value="Unassembled WGS sequence"/>
</dbReference>
<reference evidence="1" key="1">
    <citation type="submission" date="2020-08" db="EMBL/GenBank/DDBJ databases">
        <title>Multicomponent nature underlies the extraordinary mechanical properties of spider dragline silk.</title>
        <authorList>
            <person name="Kono N."/>
            <person name="Nakamura H."/>
            <person name="Mori M."/>
            <person name="Yoshida Y."/>
            <person name="Ohtoshi R."/>
            <person name="Malay A.D."/>
            <person name="Moran D.A.P."/>
            <person name="Tomita M."/>
            <person name="Numata K."/>
            <person name="Arakawa K."/>
        </authorList>
    </citation>
    <scope>NUCLEOTIDE SEQUENCE</scope>
</reference>
<accession>A0A8X6MG17</accession>
<comment type="caution">
    <text evidence="1">The sequence shown here is derived from an EMBL/GenBank/DDBJ whole genome shotgun (WGS) entry which is preliminary data.</text>
</comment>
<evidence type="ECO:0000313" key="2">
    <source>
        <dbReference type="Proteomes" id="UP000886998"/>
    </source>
</evidence>
<organism evidence="1 2">
    <name type="scientific">Trichonephila inaurata madagascariensis</name>
    <dbReference type="NCBI Taxonomy" id="2747483"/>
    <lineage>
        <taxon>Eukaryota</taxon>
        <taxon>Metazoa</taxon>
        <taxon>Ecdysozoa</taxon>
        <taxon>Arthropoda</taxon>
        <taxon>Chelicerata</taxon>
        <taxon>Arachnida</taxon>
        <taxon>Araneae</taxon>
        <taxon>Araneomorphae</taxon>
        <taxon>Entelegynae</taxon>
        <taxon>Araneoidea</taxon>
        <taxon>Nephilidae</taxon>
        <taxon>Trichonephila</taxon>
        <taxon>Trichonephila inaurata</taxon>
    </lineage>
</organism>
<name>A0A8X6MG17_9ARAC</name>
<sequence>MPSGRGTVKWKLNAFETVFNRFCIVNRPLDIPIHRPTLVFALRAGNRRHFIPPFLFAGGTYITAPESHLNLFEDEASIYFALKCEWDGGVKAG</sequence>
<keyword evidence="2" id="KW-1185">Reference proteome</keyword>
<dbReference type="EMBL" id="BMAV01026307">
    <property type="protein sequence ID" value="GFS49137.1"/>
    <property type="molecule type" value="Genomic_DNA"/>
</dbReference>
<dbReference type="AlphaFoldDB" id="A0A8X6MG17"/>
<evidence type="ECO:0000313" key="1">
    <source>
        <dbReference type="EMBL" id="GFS49137.1"/>
    </source>
</evidence>